<gene>
    <name evidence="2" type="ORF">V6R90_10620</name>
</gene>
<sequence length="136" mass="14883">MSHVETPDSLGEGGLRFWRAITSEHNLDPSQLLQLEEVCRAKDRLDRLDRLLSGDVDTWATVMHNARTEDYELKIDDALGKANSTATVMKQMLAAMRLPDSESGKKPQARGGARGAYKPSGAKVSSLDRARAAKSS</sequence>
<keyword evidence="3" id="KW-1185">Reference proteome</keyword>
<evidence type="ECO:0008006" key="4">
    <source>
        <dbReference type="Google" id="ProtNLM"/>
    </source>
</evidence>
<accession>A0ABV1NYY0</accession>
<proteinExistence type="predicted"/>
<organism evidence="2 3">
    <name type="scientific">Nocardioides kribbensis</name>
    <dbReference type="NCBI Taxonomy" id="305517"/>
    <lineage>
        <taxon>Bacteria</taxon>
        <taxon>Bacillati</taxon>
        <taxon>Actinomycetota</taxon>
        <taxon>Actinomycetes</taxon>
        <taxon>Propionibacteriales</taxon>
        <taxon>Nocardioidaceae</taxon>
        <taxon>Nocardioides</taxon>
    </lineage>
</organism>
<evidence type="ECO:0000313" key="2">
    <source>
        <dbReference type="EMBL" id="MEQ7847733.1"/>
    </source>
</evidence>
<reference evidence="2 3" key="1">
    <citation type="submission" date="2024-02" db="EMBL/GenBank/DDBJ databases">
        <title>Full genome sequence of Nocardioides kribbensis.</title>
        <authorList>
            <person name="Poletto B.L."/>
            <person name="Silva G."/>
            <person name="Galante D."/>
            <person name="Campos K.R."/>
            <person name="Santos M.B.N."/>
            <person name="Sacchi C.T."/>
        </authorList>
    </citation>
    <scope>NUCLEOTIDE SEQUENCE [LARGE SCALE GENOMIC DNA]</scope>
    <source>
        <strain evidence="2 3">O4R</strain>
    </source>
</reference>
<feature type="compositionally biased region" description="Basic and acidic residues" evidence="1">
    <location>
        <begin position="126"/>
        <end position="136"/>
    </location>
</feature>
<evidence type="ECO:0000313" key="3">
    <source>
        <dbReference type="Proteomes" id="UP001482520"/>
    </source>
</evidence>
<dbReference type="EMBL" id="JBEGDP010000010">
    <property type="protein sequence ID" value="MEQ7847733.1"/>
    <property type="molecule type" value="Genomic_DNA"/>
</dbReference>
<comment type="caution">
    <text evidence="2">The sequence shown here is derived from an EMBL/GenBank/DDBJ whole genome shotgun (WGS) entry which is preliminary data.</text>
</comment>
<dbReference type="Proteomes" id="UP001482520">
    <property type="component" value="Unassembled WGS sequence"/>
</dbReference>
<protein>
    <recommendedName>
        <fullName evidence="4">Terminase</fullName>
    </recommendedName>
</protein>
<evidence type="ECO:0000256" key="1">
    <source>
        <dbReference type="SAM" id="MobiDB-lite"/>
    </source>
</evidence>
<name>A0ABV1NYY0_9ACTN</name>
<feature type="region of interest" description="Disordered" evidence="1">
    <location>
        <begin position="96"/>
        <end position="136"/>
    </location>
</feature>
<dbReference type="RefSeq" id="WP_349804651.1">
    <property type="nucleotide sequence ID" value="NZ_JBEGDP010000010.1"/>
</dbReference>